<reference evidence="4 5" key="2">
    <citation type="journal article" date="2016" name="Genome Announc.">
        <title>Draft Genome Sequence of Oceanobacillus picturae Heshi-B3, Isolated from Fermented Rice Bran in a Traditional Japanese Seafood Dish.</title>
        <authorList>
            <person name="Akuzawa S."/>
            <person name="Nagaoka J."/>
            <person name="Kanekatsu M."/>
            <person name="Kanesaki Y."/>
            <person name="Suzuki T."/>
        </authorList>
    </citation>
    <scope>NUCLEOTIDE SEQUENCE [LARGE SCALE GENOMIC DNA]</scope>
    <source>
        <strain evidence="4 5">Heshi-B3</strain>
    </source>
</reference>
<feature type="domain" description="YtkA-like" evidence="3">
    <location>
        <begin position="161"/>
        <end position="242"/>
    </location>
</feature>
<dbReference type="InterPro" id="IPR032693">
    <property type="entry name" value="YtkA-like_dom"/>
</dbReference>
<proteinExistence type="predicted"/>
<name>A0A0U9HC89_9BACI</name>
<keyword evidence="2" id="KW-0732">Signal</keyword>
<comment type="caution">
    <text evidence="4">The sequence shown here is derived from an EMBL/GenBank/DDBJ whole genome shotgun (WGS) entry which is preliminary data.</text>
</comment>
<evidence type="ECO:0000256" key="1">
    <source>
        <dbReference type="SAM" id="MobiDB-lite"/>
    </source>
</evidence>
<reference evidence="5" key="1">
    <citation type="submission" date="2015-07" db="EMBL/GenBank/DDBJ databases">
        <title>Draft Genome Sequence of Oceanobacillus picturae Heshi-B3 that Was Isolated from Fermented Rice Bran with Aging Salted Mackerel, Which Was Named Heshiko as Traditional Fermented Seafood in Japan.</title>
        <authorList>
            <person name="Akuzawa S."/>
            <person name="Nakagawa J."/>
            <person name="Kanekatsu T."/>
            <person name="Kanesaki Y."/>
            <person name="Suzuki T."/>
        </authorList>
    </citation>
    <scope>NUCLEOTIDE SEQUENCE [LARGE SCALE GENOMIC DNA]</scope>
    <source>
        <strain evidence="5">Heshi-B3</strain>
    </source>
</reference>
<evidence type="ECO:0000259" key="3">
    <source>
        <dbReference type="Pfam" id="PF13115"/>
    </source>
</evidence>
<feature type="region of interest" description="Disordered" evidence="1">
    <location>
        <begin position="125"/>
        <end position="161"/>
    </location>
</feature>
<dbReference type="Proteomes" id="UP000052946">
    <property type="component" value="Unassembled WGS sequence"/>
</dbReference>
<dbReference type="Gene3D" id="2.60.40.10">
    <property type="entry name" value="Immunoglobulins"/>
    <property type="match status" value="1"/>
</dbReference>
<dbReference type="InterPro" id="IPR013783">
    <property type="entry name" value="Ig-like_fold"/>
</dbReference>
<dbReference type="RefSeq" id="WP_058951249.1">
    <property type="nucleotide sequence ID" value="NZ_BBXV01000058.1"/>
</dbReference>
<protein>
    <submittedName>
        <fullName evidence="4">Bacterial Ig-like domain</fullName>
    </submittedName>
</protein>
<evidence type="ECO:0000313" key="5">
    <source>
        <dbReference type="Proteomes" id="UP000052946"/>
    </source>
</evidence>
<organism evidence="4 5">
    <name type="scientific">Oceanobacillus picturae</name>
    <dbReference type="NCBI Taxonomy" id="171693"/>
    <lineage>
        <taxon>Bacteria</taxon>
        <taxon>Bacillati</taxon>
        <taxon>Bacillota</taxon>
        <taxon>Bacilli</taxon>
        <taxon>Bacillales</taxon>
        <taxon>Bacillaceae</taxon>
        <taxon>Oceanobacillus</taxon>
    </lineage>
</organism>
<sequence>MKKLIWMALFFVLLFLVACGSEENADQAESEEELATLDVDFSVPETVDAEETIELKAIVTYGEENVIDADEVVFEIWEKGKEDDSWEVKSTNNEDGTYTAETSFDQDGVYEMYAHTTAKELHTMPKKEVTVGSGETSTEEESDHEATDQEEGHGHDHSHEATADGFSMHFAMPTGVEVARDVKLVTHLQMDEEAMEEASVRYELWLDGAEKHSWVDAEESNPGEYIATHQFDGKGTYHVVIHVENEDGLHEHEEHELEVK</sequence>
<dbReference type="EMBL" id="BBXV01000058">
    <property type="protein sequence ID" value="GAQ19680.1"/>
    <property type="molecule type" value="Genomic_DNA"/>
</dbReference>
<feature type="chain" id="PRO_5039198858" evidence="2">
    <location>
        <begin position="21"/>
        <end position="260"/>
    </location>
</feature>
<evidence type="ECO:0000256" key="2">
    <source>
        <dbReference type="SAM" id="SignalP"/>
    </source>
</evidence>
<feature type="compositionally biased region" description="Basic and acidic residues" evidence="1">
    <location>
        <begin position="144"/>
        <end position="161"/>
    </location>
</feature>
<feature type="signal peptide" evidence="2">
    <location>
        <begin position="1"/>
        <end position="20"/>
    </location>
</feature>
<dbReference type="Pfam" id="PF13115">
    <property type="entry name" value="YtkA"/>
    <property type="match status" value="2"/>
</dbReference>
<evidence type="ECO:0000313" key="4">
    <source>
        <dbReference type="EMBL" id="GAQ19680.1"/>
    </source>
</evidence>
<accession>A0A0U9HC89</accession>
<dbReference type="AlphaFoldDB" id="A0A0U9HC89"/>
<dbReference type="PROSITE" id="PS51257">
    <property type="entry name" value="PROKAR_LIPOPROTEIN"/>
    <property type="match status" value="1"/>
</dbReference>
<gene>
    <name evidence="4" type="ORF">OPHB3_3663</name>
</gene>
<feature type="domain" description="YtkA-like" evidence="3">
    <location>
        <begin position="33"/>
        <end position="115"/>
    </location>
</feature>
<dbReference type="OrthoDB" id="2679563at2"/>